<evidence type="ECO:0000313" key="2">
    <source>
        <dbReference type="Proteomes" id="UP000523000"/>
    </source>
</evidence>
<gene>
    <name evidence="1" type="ORF">E9229_001136</name>
</gene>
<dbReference type="InterPro" id="IPR047990">
    <property type="entry name" value="DLW39-like"/>
</dbReference>
<organism evidence="1 2">
    <name type="scientific">Paeniglutamicibacter cryotolerans</name>
    <dbReference type="NCBI Taxonomy" id="670079"/>
    <lineage>
        <taxon>Bacteria</taxon>
        <taxon>Bacillati</taxon>
        <taxon>Actinomycetota</taxon>
        <taxon>Actinomycetes</taxon>
        <taxon>Micrococcales</taxon>
        <taxon>Micrococcaceae</taxon>
        <taxon>Paeniglutamicibacter</taxon>
    </lineage>
</organism>
<dbReference type="AlphaFoldDB" id="A0A839QK65"/>
<proteinExistence type="predicted"/>
<dbReference type="Proteomes" id="UP000523000">
    <property type="component" value="Unassembled WGS sequence"/>
</dbReference>
<name>A0A839QK65_9MICC</name>
<sequence>MRKLLLVVATVAGVAGYLKWKESEADKATWSKATDKVV</sequence>
<keyword evidence="2" id="KW-1185">Reference proteome</keyword>
<dbReference type="EMBL" id="JACHVS010000001">
    <property type="protein sequence ID" value="MBB2994945.1"/>
    <property type="molecule type" value="Genomic_DNA"/>
</dbReference>
<accession>A0A839QK65</accession>
<protein>
    <submittedName>
        <fullName evidence="1">Uncharacterized protein</fullName>
    </submittedName>
</protein>
<reference evidence="1 2" key="1">
    <citation type="submission" date="2020-08" db="EMBL/GenBank/DDBJ databases">
        <title>Sequencing the genomes of 1000 actinobacteria strains.</title>
        <authorList>
            <person name="Klenk H.-P."/>
        </authorList>
    </citation>
    <scope>NUCLEOTIDE SEQUENCE [LARGE SCALE GENOMIC DNA]</scope>
    <source>
        <strain evidence="1 2">DSM 22826</strain>
    </source>
</reference>
<evidence type="ECO:0000313" key="1">
    <source>
        <dbReference type="EMBL" id="MBB2994945.1"/>
    </source>
</evidence>
<comment type="caution">
    <text evidence="1">The sequence shown here is derived from an EMBL/GenBank/DDBJ whole genome shotgun (WGS) entry which is preliminary data.</text>
</comment>
<dbReference type="RefSeq" id="WP_221184383.1">
    <property type="nucleotide sequence ID" value="NZ_BAABGK010000005.1"/>
</dbReference>
<dbReference type="NCBIfam" id="NF038356">
    <property type="entry name" value="actino_DLW39"/>
    <property type="match status" value="1"/>
</dbReference>